<dbReference type="RefSeq" id="WP_170179019.1">
    <property type="nucleotide sequence ID" value="NZ_RBIL01000001.1"/>
</dbReference>
<evidence type="ECO:0000256" key="10">
    <source>
        <dbReference type="RuleBase" id="RU000577"/>
    </source>
</evidence>
<accession>A0A660LCX0</accession>
<dbReference type="PRINTS" id="PR00051">
    <property type="entry name" value="DNAA"/>
</dbReference>
<comment type="caution">
    <text evidence="8">Lacks conserved residue(s) required for the propagation of feature annotation.</text>
</comment>
<organism evidence="14 15">
    <name type="scientific">Solirubrobacter pauli</name>
    <dbReference type="NCBI Taxonomy" id="166793"/>
    <lineage>
        <taxon>Bacteria</taxon>
        <taxon>Bacillati</taxon>
        <taxon>Actinomycetota</taxon>
        <taxon>Thermoleophilia</taxon>
        <taxon>Solirubrobacterales</taxon>
        <taxon>Solirubrobacteraceae</taxon>
        <taxon>Solirubrobacter</taxon>
    </lineage>
</organism>
<keyword evidence="3 8" id="KW-0235">DNA replication</keyword>
<comment type="function">
    <text evidence="8 10">Plays an essential role in the initiation and regulation of chromosomal replication. ATP-DnaA binds to the origin of replication (oriC) to initiate formation of the DNA replication initiation complex once per cell cycle. Binds the DnaA box (a 9 base pair repeat at the origin) and separates the double-stranded (ds)DNA. Forms a right-handed helical filament on oriC DNA; dsDNA binds to the exterior of the filament while single-stranded (ss)DNA is stabiized in the filament's interior. The ATP-DnaA-oriC complex binds and stabilizes one strand of the AT-rich DNA unwinding element (DUE), permitting loading of DNA polymerase. After initiation quickly degrades to an ADP-DnaA complex that is not apt for DNA replication. Binds acidic phospholipids.</text>
</comment>
<dbReference type="InterPro" id="IPR020591">
    <property type="entry name" value="Chromosome_initiator_DnaA-like"/>
</dbReference>
<evidence type="ECO:0000256" key="7">
    <source>
        <dbReference type="ARBA" id="ARBA00023125"/>
    </source>
</evidence>
<feature type="binding site" evidence="8">
    <location>
        <position position="148"/>
    </location>
    <ligand>
        <name>ATP</name>
        <dbReference type="ChEBI" id="CHEBI:30616"/>
    </ligand>
</feature>
<keyword evidence="5 8" id="KW-0067">ATP-binding</keyword>
<dbReference type="SMART" id="SM00382">
    <property type="entry name" value="AAA"/>
    <property type="match status" value="1"/>
</dbReference>
<dbReference type="Pfam" id="PF00308">
    <property type="entry name" value="Bac_DnaA"/>
    <property type="match status" value="1"/>
</dbReference>
<evidence type="ECO:0000256" key="2">
    <source>
        <dbReference type="ARBA" id="ARBA00022490"/>
    </source>
</evidence>
<dbReference type="InterPro" id="IPR001957">
    <property type="entry name" value="Chromosome_initiator_DnaA"/>
</dbReference>
<dbReference type="Proteomes" id="UP000278962">
    <property type="component" value="Unassembled WGS sequence"/>
</dbReference>
<dbReference type="InterPro" id="IPR010921">
    <property type="entry name" value="Trp_repressor/repl_initiator"/>
</dbReference>
<comment type="subunit">
    <text evidence="8">Oligomerizes as a right-handed, spiral filament on DNA at oriC.</text>
</comment>
<dbReference type="GO" id="GO:0006270">
    <property type="term" value="P:DNA replication initiation"/>
    <property type="evidence" value="ECO:0007669"/>
    <property type="project" value="UniProtKB-UniRule"/>
</dbReference>
<comment type="domain">
    <text evidence="8">Domain I is involved in oligomerization and binding regulators, domain II is flexibile and of varying length in different bacteria, domain III forms the AAA+ region, while domain IV binds dsDNA.</text>
</comment>
<evidence type="ECO:0000256" key="4">
    <source>
        <dbReference type="ARBA" id="ARBA00022741"/>
    </source>
</evidence>
<dbReference type="InterPro" id="IPR013317">
    <property type="entry name" value="DnaA_dom"/>
</dbReference>
<evidence type="ECO:0000259" key="12">
    <source>
        <dbReference type="SMART" id="SM00382"/>
    </source>
</evidence>
<evidence type="ECO:0000256" key="5">
    <source>
        <dbReference type="ARBA" id="ARBA00022840"/>
    </source>
</evidence>
<dbReference type="GO" id="GO:0006275">
    <property type="term" value="P:regulation of DNA replication"/>
    <property type="evidence" value="ECO:0007669"/>
    <property type="project" value="UniProtKB-UniRule"/>
</dbReference>
<feature type="domain" description="Chromosomal replication initiator DnaA C-terminal" evidence="13">
    <location>
        <begin position="352"/>
        <end position="421"/>
    </location>
</feature>
<dbReference type="Pfam" id="PF11638">
    <property type="entry name" value="DnaA_N"/>
    <property type="match status" value="1"/>
</dbReference>
<feature type="domain" description="AAA+ ATPase" evidence="12">
    <location>
        <begin position="137"/>
        <end position="265"/>
    </location>
</feature>
<evidence type="ECO:0000259" key="13">
    <source>
        <dbReference type="SMART" id="SM00760"/>
    </source>
</evidence>
<evidence type="ECO:0000313" key="14">
    <source>
        <dbReference type="EMBL" id="RKQ92439.1"/>
    </source>
</evidence>
<dbReference type="InterPro" id="IPR003593">
    <property type="entry name" value="AAA+_ATPase"/>
</dbReference>
<dbReference type="Gene3D" id="3.40.50.300">
    <property type="entry name" value="P-loop containing nucleotide triphosphate hydrolases"/>
    <property type="match status" value="1"/>
</dbReference>
<feature type="binding site" evidence="8">
    <location>
        <position position="151"/>
    </location>
    <ligand>
        <name>ATP</name>
        <dbReference type="ChEBI" id="CHEBI:30616"/>
    </ligand>
</feature>
<evidence type="ECO:0000256" key="6">
    <source>
        <dbReference type="ARBA" id="ARBA00023121"/>
    </source>
</evidence>
<dbReference type="InterPro" id="IPR038454">
    <property type="entry name" value="DnaA_N_sf"/>
</dbReference>
<dbReference type="EMBL" id="RBIL01000001">
    <property type="protein sequence ID" value="RKQ92439.1"/>
    <property type="molecule type" value="Genomic_DNA"/>
</dbReference>
<feature type="binding site" evidence="8">
    <location>
        <position position="150"/>
    </location>
    <ligand>
        <name>ATP</name>
        <dbReference type="ChEBI" id="CHEBI:30616"/>
    </ligand>
</feature>
<name>A0A660LCX0_9ACTN</name>
<evidence type="ECO:0000256" key="1">
    <source>
        <dbReference type="ARBA" id="ARBA00006583"/>
    </source>
</evidence>
<dbReference type="Gene3D" id="1.10.1750.10">
    <property type="match status" value="1"/>
</dbReference>
<dbReference type="Gene3D" id="1.10.8.60">
    <property type="match status" value="1"/>
</dbReference>
<dbReference type="GO" id="GO:0005737">
    <property type="term" value="C:cytoplasm"/>
    <property type="evidence" value="ECO:0007669"/>
    <property type="project" value="UniProtKB-SubCell"/>
</dbReference>
<protein>
    <recommendedName>
        <fullName evidence="8 9">Chromosomal replication initiator protein DnaA</fullName>
    </recommendedName>
</protein>
<evidence type="ECO:0000256" key="8">
    <source>
        <dbReference type="HAMAP-Rule" id="MF_00377"/>
    </source>
</evidence>
<evidence type="ECO:0000256" key="11">
    <source>
        <dbReference type="RuleBase" id="RU004227"/>
    </source>
</evidence>
<comment type="subcellular location">
    <subcellularLocation>
        <location evidence="8">Cytoplasm</location>
    </subcellularLocation>
</comment>
<evidence type="ECO:0000256" key="3">
    <source>
        <dbReference type="ARBA" id="ARBA00022705"/>
    </source>
</evidence>
<gene>
    <name evidence="8" type="primary">dnaA</name>
    <name evidence="14" type="ORF">C8N24_2285</name>
</gene>
<comment type="similarity">
    <text evidence="1 8 11">Belongs to the DnaA family.</text>
</comment>
<dbReference type="GO" id="GO:0005524">
    <property type="term" value="F:ATP binding"/>
    <property type="evidence" value="ECO:0007669"/>
    <property type="project" value="UniProtKB-UniRule"/>
</dbReference>
<dbReference type="FunFam" id="3.40.50.300:FF:000668">
    <property type="entry name" value="Chromosomal replication initiator protein DnaA"/>
    <property type="match status" value="1"/>
</dbReference>
<dbReference type="CDD" id="cd00009">
    <property type="entry name" value="AAA"/>
    <property type="match status" value="1"/>
</dbReference>
<dbReference type="HAMAP" id="MF_00377">
    <property type="entry name" value="DnaA_bact"/>
    <property type="match status" value="1"/>
</dbReference>
<dbReference type="Pfam" id="PF08299">
    <property type="entry name" value="Bac_DnaA_C"/>
    <property type="match status" value="1"/>
</dbReference>
<dbReference type="PANTHER" id="PTHR30050:SF2">
    <property type="entry name" value="CHROMOSOMAL REPLICATION INITIATOR PROTEIN DNAA"/>
    <property type="match status" value="1"/>
</dbReference>
<dbReference type="GO" id="GO:0005886">
    <property type="term" value="C:plasma membrane"/>
    <property type="evidence" value="ECO:0007669"/>
    <property type="project" value="TreeGrafter"/>
</dbReference>
<dbReference type="SMART" id="SM00760">
    <property type="entry name" value="Bac_DnaA_C"/>
    <property type="match status" value="1"/>
</dbReference>
<keyword evidence="6 8" id="KW-0446">Lipid-binding</keyword>
<keyword evidence="2 8" id="KW-0963">Cytoplasm</keyword>
<dbReference type="SUPFAM" id="SSF48295">
    <property type="entry name" value="TrpR-like"/>
    <property type="match status" value="1"/>
</dbReference>
<dbReference type="SUPFAM" id="SSF52540">
    <property type="entry name" value="P-loop containing nucleoside triphosphate hydrolases"/>
    <property type="match status" value="1"/>
</dbReference>
<dbReference type="NCBIfam" id="TIGR00362">
    <property type="entry name" value="DnaA"/>
    <property type="match status" value="1"/>
</dbReference>
<dbReference type="GO" id="GO:0003688">
    <property type="term" value="F:DNA replication origin binding"/>
    <property type="evidence" value="ECO:0007669"/>
    <property type="project" value="UniProtKB-UniRule"/>
</dbReference>
<keyword evidence="4 8" id="KW-0547">Nucleotide-binding</keyword>
<reference evidence="14 15" key="1">
    <citation type="submission" date="2018-10" db="EMBL/GenBank/DDBJ databases">
        <title>Genomic Encyclopedia of Archaeal and Bacterial Type Strains, Phase II (KMG-II): from individual species to whole genera.</title>
        <authorList>
            <person name="Goeker M."/>
        </authorList>
    </citation>
    <scope>NUCLEOTIDE SEQUENCE [LARGE SCALE GENOMIC DNA]</scope>
    <source>
        <strain evidence="14 15">DSM 14954</strain>
    </source>
</reference>
<comment type="caution">
    <text evidence="14">The sequence shown here is derived from an EMBL/GenBank/DDBJ whole genome shotgun (WGS) entry which is preliminary data.</text>
</comment>
<keyword evidence="7 8" id="KW-0238">DNA-binding</keyword>
<evidence type="ECO:0000256" key="9">
    <source>
        <dbReference type="NCBIfam" id="TIGR00362"/>
    </source>
</evidence>
<feature type="binding site" evidence="8">
    <location>
        <position position="152"/>
    </location>
    <ligand>
        <name>ATP</name>
        <dbReference type="ChEBI" id="CHEBI:30616"/>
    </ligand>
</feature>
<proteinExistence type="inferred from homology"/>
<dbReference type="CDD" id="cd06571">
    <property type="entry name" value="Bac_DnaA_C"/>
    <property type="match status" value="1"/>
</dbReference>
<evidence type="ECO:0000313" key="15">
    <source>
        <dbReference type="Proteomes" id="UP000278962"/>
    </source>
</evidence>
<feature type="region of interest" description="Domain I, interacts with DnaA modulators" evidence="8">
    <location>
        <begin position="1"/>
        <end position="85"/>
    </location>
</feature>
<dbReference type="AlphaFoldDB" id="A0A660LCX0"/>
<dbReference type="GO" id="GO:0008289">
    <property type="term" value="F:lipid binding"/>
    <property type="evidence" value="ECO:0007669"/>
    <property type="project" value="UniProtKB-KW"/>
</dbReference>
<dbReference type="InterPro" id="IPR013159">
    <property type="entry name" value="DnaA_C"/>
</dbReference>
<dbReference type="PANTHER" id="PTHR30050">
    <property type="entry name" value="CHROMOSOMAL REPLICATION INITIATOR PROTEIN DNAA"/>
    <property type="match status" value="1"/>
</dbReference>
<dbReference type="Gene3D" id="3.30.300.180">
    <property type="match status" value="1"/>
</dbReference>
<sequence>MSALDSATVWHRFRGELRKAVNESTWHIWLERMGFREVDGTTIVLEAPDDVRSWAQTRFGRVLTACAETVLGPGATVRIADPEETPPETPAVAVPRVQAPASQQLNPRLTFDQFVIGESNRLAHAAALAVAETPGLAYNPLFICGPPGLGKTHLLHSIANYVHEHGGGMTARYTTAEAFTDHFVAAIQGGDMEGFKAQYRGVDVLLVDDVQFLAQKAKTEQEFFHTFNVLHQAGAQLVLTSDRPPRDLDALEDRLRERFEAGLVCDVRPADRATRLVILRKRVAQDDVGEVDPAALDLIAERVDANIRALEGALIRVVAFGSLTGRPVTAELAAEVLAGLYPELSKKKAAPTIKEIQEGACEAFGVSMEALLSASRTQPAAFARQVAMYVARELTGATLPTIGRAFGNRNHTTVLHACRRTTERMASDREAYEAVHNLLRSLGGN</sequence>
<dbReference type="InterPro" id="IPR027417">
    <property type="entry name" value="P-loop_NTPase"/>
</dbReference>
<keyword evidence="15" id="KW-1185">Reference proteome</keyword>
<feature type="region of interest" description="Domain IV, binds dsDNA" evidence="8">
    <location>
        <begin position="322"/>
        <end position="445"/>
    </location>
</feature>
<dbReference type="InterPro" id="IPR024633">
    <property type="entry name" value="DnaA_N_dom"/>
</dbReference>